<dbReference type="InterPro" id="IPR035906">
    <property type="entry name" value="MetI-like_sf"/>
</dbReference>
<feature type="transmembrane region" description="Helical" evidence="7">
    <location>
        <begin position="233"/>
        <end position="252"/>
    </location>
</feature>
<accession>A0A0M0G2W1</accession>
<keyword evidence="2" id="KW-0813">Transport</keyword>
<dbReference type="PANTHER" id="PTHR30465:SF44">
    <property type="entry name" value="ABC-TYPE DIPEPTIDE_OLIGOPEPTIDE TRANSPORT SYSTEM, PERMEASE COMPONENT"/>
    <property type="match status" value="1"/>
</dbReference>
<feature type="transmembrane region" description="Helical" evidence="7">
    <location>
        <begin position="89"/>
        <end position="113"/>
    </location>
</feature>
<keyword evidence="5 7" id="KW-1133">Transmembrane helix</keyword>
<evidence type="ECO:0000313" key="9">
    <source>
        <dbReference type="EMBL" id="KON83811.1"/>
    </source>
</evidence>
<dbReference type="Pfam" id="PF00528">
    <property type="entry name" value="BPD_transp_1"/>
    <property type="match status" value="1"/>
</dbReference>
<dbReference type="GO" id="GO:0055085">
    <property type="term" value="P:transmembrane transport"/>
    <property type="evidence" value="ECO:0007669"/>
    <property type="project" value="InterPro"/>
</dbReference>
<protein>
    <recommendedName>
        <fullName evidence="8">ABC transmembrane type-1 domain-containing protein</fullName>
    </recommendedName>
</protein>
<keyword evidence="3" id="KW-1003">Cell membrane</keyword>
<sequence>MERGGGFLRLFQILKNFFISIAGIWLIGGLPVLLAGLYVGSFRWKEYWTTILDILLAFIHPSQLKYTIIGGQKERDLFPYLWEPIQYSLTILFVAFALAILVALCLTIMTMLCNERIRIRIKFTFYLLETLPDLLIILCAQFTMIAFYHQFGTIPIGIAATDESKVYLLPIVILAILPTIHLFRLSMLTFEQEERKDYVLLARSIGHAPFFVLAVHVLRNAIISVFFQSKKTMWFMLSNLYVVELLFNIPGITRFLMSTLDPRLFTLALFSLFVPLFIFYNAGEYLLSRHANKGEAL</sequence>
<gene>
    <name evidence="9" type="ORF">AF331_16765</name>
</gene>
<dbReference type="SUPFAM" id="SSF161098">
    <property type="entry name" value="MetI-like"/>
    <property type="match status" value="1"/>
</dbReference>
<dbReference type="EMBL" id="LGUE01000005">
    <property type="protein sequence ID" value="KON83811.1"/>
    <property type="molecule type" value="Genomic_DNA"/>
</dbReference>
<evidence type="ECO:0000256" key="1">
    <source>
        <dbReference type="ARBA" id="ARBA00004651"/>
    </source>
</evidence>
<evidence type="ECO:0000256" key="4">
    <source>
        <dbReference type="ARBA" id="ARBA00022692"/>
    </source>
</evidence>
<dbReference type="AlphaFoldDB" id="A0A0M0G2W1"/>
<evidence type="ECO:0000256" key="2">
    <source>
        <dbReference type="ARBA" id="ARBA00022448"/>
    </source>
</evidence>
<dbReference type="InterPro" id="IPR000515">
    <property type="entry name" value="MetI-like"/>
</dbReference>
<feature type="domain" description="ABC transmembrane type-1" evidence="8">
    <location>
        <begin position="103"/>
        <end position="279"/>
    </location>
</feature>
<dbReference type="GO" id="GO:0005886">
    <property type="term" value="C:plasma membrane"/>
    <property type="evidence" value="ECO:0007669"/>
    <property type="project" value="UniProtKB-SubCell"/>
</dbReference>
<feature type="transmembrane region" description="Helical" evidence="7">
    <location>
        <begin position="167"/>
        <end position="187"/>
    </location>
</feature>
<feature type="transmembrane region" description="Helical" evidence="7">
    <location>
        <begin position="208"/>
        <end position="227"/>
    </location>
</feature>
<keyword evidence="10" id="KW-1185">Reference proteome</keyword>
<evidence type="ECO:0000256" key="3">
    <source>
        <dbReference type="ARBA" id="ARBA00022475"/>
    </source>
</evidence>
<proteinExistence type="predicted"/>
<feature type="transmembrane region" description="Helical" evidence="7">
    <location>
        <begin position="125"/>
        <end position="147"/>
    </location>
</feature>
<organism evidence="9 10">
    <name type="scientific">Rossellomorea marisflavi</name>
    <dbReference type="NCBI Taxonomy" id="189381"/>
    <lineage>
        <taxon>Bacteria</taxon>
        <taxon>Bacillati</taxon>
        <taxon>Bacillota</taxon>
        <taxon>Bacilli</taxon>
        <taxon>Bacillales</taxon>
        <taxon>Bacillaceae</taxon>
        <taxon>Rossellomorea</taxon>
    </lineage>
</organism>
<evidence type="ECO:0000256" key="7">
    <source>
        <dbReference type="SAM" id="Phobius"/>
    </source>
</evidence>
<comment type="caution">
    <text evidence="9">The sequence shown here is derived from an EMBL/GenBank/DDBJ whole genome shotgun (WGS) entry which is preliminary data.</text>
</comment>
<reference evidence="10" key="1">
    <citation type="submission" date="2015-07" db="EMBL/GenBank/DDBJ databases">
        <title>Fjat-14235 jcm11544.</title>
        <authorList>
            <person name="Liu B."/>
            <person name="Wang J."/>
            <person name="Zhu Y."/>
            <person name="Liu G."/>
            <person name="Chen Q."/>
            <person name="Chen Z."/>
            <person name="Lan J."/>
            <person name="Che J."/>
            <person name="Ge C."/>
            <person name="Shi H."/>
            <person name="Pan Z."/>
            <person name="Liu X."/>
        </authorList>
    </citation>
    <scope>NUCLEOTIDE SEQUENCE [LARGE SCALE GENOMIC DNA]</scope>
    <source>
        <strain evidence="10">JCM 11544</strain>
    </source>
</reference>
<evidence type="ECO:0000256" key="5">
    <source>
        <dbReference type="ARBA" id="ARBA00022989"/>
    </source>
</evidence>
<dbReference type="PANTHER" id="PTHR30465">
    <property type="entry name" value="INNER MEMBRANE ABC TRANSPORTER"/>
    <property type="match status" value="1"/>
</dbReference>
<keyword evidence="6 7" id="KW-0472">Membrane</keyword>
<dbReference type="PATRIC" id="fig|189381.12.peg.4347"/>
<evidence type="ECO:0000256" key="6">
    <source>
        <dbReference type="ARBA" id="ARBA00023136"/>
    </source>
</evidence>
<name>A0A0M0G2W1_9BACI</name>
<comment type="subcellular location">
    <subcellularLocation>
        <location evidence="1">Cell membrane</location>
        <topology evidence="1">Multi-pass membrane protein</topology>
    </subcellularLocation>
</comment>
<evidence type="ECO:0000313" key="10">
    <source>
        <dbReference type="Proteomes" id="UP000037405"/>
    </source>
</evidence>
<dbReference type="Proteomes" id="UP000037405">
    <property type="component" value="Unassembled WGS sequence"/>
</dbReference>
<keyword evidence="4 7" id="KW-0812">Transmembrane</keyword>
<feature type="transmembrane region" description="Helical" evidence="7">
    <location>
        <begin position="17"/>
        <end position="39"/>
    </location>
</feature>
<evidence type="ECO:0000259" key="8">
    <source>
        <dbReference type="Pfam" id="PF00528"/>
    </source>
</evidence>
<feature type="transmembrane region" description="Helical" evidence="7">
    <location>
        <begin position="264"/>
        <end position="283"/>
    </location>
</feature>